<dbReference type="InterPro" id="IPR011701">
    <property type="entry name" value="MFS"/>
</dbReference>
<evidence type="ECO:0000256" key="2">
    <source>
        <dbReference type="ARBA" id="ARBA00022692"/>
    </source>
</evidence>
<name>A0ABY4KX19_THEAE</name>
<evidence type="ECO:0000256" key="3">
    <source>
        <dbReference type="ARBA" id="ARBA00022989"/>
    </source>
</evidence>
<dbReference type="PROSITE" id="PS50850">
    <property type="entry name" value="MFS"/>
    <property type="match status" value="1"/>
</dbReference>
<feature type="transmembrane region" description="Helical" evidence="5">
    <location>
        <begin position="379"/>
        <end position="397"/>
    </location>
</feature>
<feature type="transmembrane region" description="Helical" evidence="5">
    <location>
        <begin position="154"/>
        <end position="180"/>
    </location>
</feature>
<evidence type="ECO:0000256" key="5">
    <source>
        <dbReference type="SAM" id="Phobius"/>
    </source>
</evidence>
<dbReference type="PANTHER" id="PTHR23534">
    <property type="entry name" value="MFS PERMEASE"/>
    <property type="match status" value="1"/>
</dbReference>
<feature type="transmembrane region" description="Helical" evidence="5">
    <location>
        <begin position="59"/>
        <end position="83"/>
    </location>
</feature>
<dbReference type="PANTHER" id="PTHR23534:SF1">
    <property type="entry name" value="MAJOR FACILITATOR SUPERFAMILY PROTEIN"/>
    <property type="match status" value="1"/>
</dbReference>
<feature type="transmembrane region" description="Helical" evidence="5">
    <location>
        <begin position="90"/>
        <end position="108"/>
    </location>
</feature>
<evidence type="ECO:0000256" key="4">
    <source>
        <dbReference type="ARBA" id="ARBA00023136"/>
    </source>
</evidence>
<evidence type="ECO:0000313" key="7">
    <source>
        <dbReference type="EMBL" id="UPT19980.1"/>
    </source>
</evidence>
<keyword evidence="2 5" id="KW-0812">Transmembrane</keyword>
<dbReference type="InterPro" id="IPR036259">
    <property type="entry name" value="MFS_trans_sf"/>
</dbReference>
<feature type="transmembrane region" description="Helical" evidence="5">
    <location>
        <begin position="334"/>
        <end position="358"/>
    </location>
</feature>
<feature type="transmembrane region" description="Helical" evidence="5">
    <location>
        <begin position="246"/>
        <end position="268"/>
    </location>
</feature>
<dbReference type="RefSeq" id="WP_248592217.1">
    <property type="nucleotide sequence ID" value="NZ_BAABEB010000010.1"/>
</dbReference>
<reference evidence="7 8" key="1">
    <citation type="submission" date="2020-04" db="EMBL/GenBank/DDBJ databases">
        <title>Thermobifida alba genome sequencing and assembly.</title>
        <authorList>
            <person name="Luzics S."/>
            <person name="Horvath B."/>
            <person name="Nagy I."/>
            <person name="Toth A."/>
            <person name="Nagy I."/>
            <person name="Kukolya J."/>
        </authorList>
    </citation>
    <scope>NUCLEOTIDE SEQUENCE [LARGE SCALE GENOMIC DNA]</scope>
    <source>
        <strain evidence="7 8">DSM 43795</strain>
    </source>
</reference>
<dbReference type="EMBL" id="CP051627">
    <property type="protein sequence ID" value="UPT19980.1"/>
    <property type="molecule type" value="Genomic_DNA"/>
</dbReference>
<feature type="transmembrane region" description="Helical" evidence="5">
    <location>
        <begin position="308"/>
        <end position="328"/>
    </location>
</feature>
<protein>
    <submittedName>
        <fullName evidence="7">MFS transporter</fullName>
    </submittedName>
</protein>
<proteinExistence type="predicted"/>
<keyword evidence="8" id="KW-1185">Reference proteome</keyword>
<feature type="domain" description="Major facilitator superfamily (MFS) profile" evidence="6">
    <location>
        <begin position="25"/>
        <end position="428"/>
    </location>
</feature>
<feature type="transmembrane region" description="Helical" evidence="5">
    <location>
        <begin position="25"/>
        <end position="47"/>
    </location>
</feature>
<feature type="transmembrane region" description="Helical" evidence="5">
    <location>
        <begin position="186"/>
        <end position="206"/>
    </location>
</feature>
<dbReference type="Gene3D" id="1.20.1250.20">
    <property type="entry name" value="MFS general substrate transporter like domains"/>
    <property type="match status" value="2"/>
</dbReference>
<evidence type="ECO:0000313" key="8">
    <source>
        <dbReference type="Proteomes" id="UP000832041"/>
    </source>
</evidence>
<comment type="subcellular location">
    <subcellularLocation>
        <location evidence="1">Cell membrane</location>
        <topology evidence="1">Multi-pass membrane protein</topology>
    </subcellularLocation>
</comment>
<evidence type="ECO:0000256" key="1">
    <source>
        <dbReference type="ARBA" id="ARBA00004651"/>
    </source>
</evidence>
<feature type="transmembrane region" description="Helical" evidence="5">
    <location>
        <begin position="114"/>
        <end position="133"/>
    </location>
</feature>
<keyword evidence="3 5" id="KW-1133">Transmembrane helix</keyword>
<evidence type="ECO:0000259" key="6">
    <source>
        <dbReference type="PROSITE" id="PS50850"/>
    </source>
</evidence>
<feature type="transmembrane region" description="Helical" evidence="5">
    <location>
        <begin position="280"/>
        <end position="301"/>
    </location>
</feature>
<dbReference type="SUPFAM" id="SSF103473">
    <property type="entry name" value="MFS general substrate transporter"/>
    <property type="match status" value="1"/>
</dbReference>
<dbReference type="InterPro" id="IPR020846">
    <property type="entry name" value="MFS_dom"/>
</dbReference>
<accession>A0ABY4KX19</accession>
<keyword evidence="4 5" id="KW-0472">Membrane</keyword>
<feature type="transmembrane region" description="Helical" evidence="5">
    <location>
        <begin position="403"/>
        <end position="423"/>
    </location>
</feature>
<dbReference type="Pfam" id="PF07690">
    <property type="entry name" value="MFS_1"/>
    <property type="match status" value="2"/>
</dbReference>
<sequence length="428" mass="42213">MTQTGERAGGTAPADSRVRGIQRRVLTVLVAAQAVGGIGVGASLTVGGIVARDITGTEAWAGTATTMFTLGAAVFALPLAGAAARRGRRVTLGAGWLFAAGGGAVAVAGAQAGLFSVFLLGMVLFGAGGAVNLQSRYAAADLAADRTRGRDLSVVVWATTIGSVLGPNLTEPGAVVAGWLGLRPLLGVFAISVAAFTVAGLLILALMRPDPLLTARALAPSPAPAAAARGPRSGALAALRGAPRAVLALVAVASGQAVMIMVMTMTPVHMERGGADLTTVGLTISLHVAGMYALSPLVGWLADRLGRVPVLLAGQGVLLAAAAVSGLAGHGTAMITVGLVLLGVGWSLGLVSGSALLAESLPPERRPAVQGLSDLLMNASGAASGALSGILLAHLGYGGLNAVAAALTAPVLGWAVFALLGTVRKEAT</sequence>
<organism evidence="7 8">
    <name type="scientific">Thermobifida alba</name>
    <name type="common">Thermomonospora alba</name>
    <dbReference type="NCBI Taxonomy" id="53522"/>
    <lineage>
        <taxon>Bacteria</taxon>
        <taxon>Bacillati</taxon>
        <taxon>Actinomycetota</taxon>
        <taxon>Actinomycetes</taxon>
        <taxon>Streptosporangiales</taxon>
        <taxon>Nocardiopsidaceae</taxon>
        <taxon>Thermobifida</taxon>
    </lineage>
</organism>
<dbReference type="Proteomes" id="UP000832041">
    <property type="component" value="Chromosome"/>
</dbReference>
<gene>
    <name evidence="7" type="ORF">FOF52_02515</name>
</gene>